<evidence type="ECO:0000313" key="1">
    <source>
        <dbReference type="EMBL" id="KHA73486.1"/>
    </source>
</evidence>
<dbReference type="Pfam" id="PF13365">
    <property type="entry name" value="Trypsin_2"/>
    <property type="match status" value="1"/>
</dbReference>
<dbReference type="InterPro" id="IPR043504">
    <property type="entry name" value="Peptidase_S1_PA_chymotrypsin"/>
</dbReference>
<sequence length="695" mass="78008">MTSEQLAALGRCIAEVVPLGSLRGLVEQHPVVAQFDHLVKTYAGPIEKRALAVVERVLEQYSLQRSLTLLCEGLYELSHGIPASDELRRLLEPGMPDGDRREAMLAKRDNFFLSRNLHSNLAEFEPKVCCIVGSYELGGKQHDTQGTGFLVGPDLLLTAMHVFEPLDREPARVPESFKVFFDHHASAPLSLNGPVPAPVRCVRLAQDWRVTGAQSFEQDGKIDLPDPQQQEAMRKQLDFVLVRLNDEVGLQPVSPSGGRIRSWVRLPDIHLPGKLARDERLVITQHPGGAPQCLDFGRFERVCPSNTRIFYSASTAPGSSGAPCFNQQFELVGMHNAKFQPAGHPVAKSNQAIRFDSIQAFIAPHIKHIELPAPARLWNLDKDRMHCRPVIGRSVLLKWIEDSKHADANPRERYFAMVPEAGQGGKSFSWEVLEHCVKSDHQHLTMLFDKDRNIMPATLEDFVATLTDEFMIPPGEGTPMPARTEDDNDKLRRWASQLVPQWFCAQLEATRAYTEDRRARAQRMVEDNRVMGRATDPDIQALANQTEPDFWTVERWTRAWLVFDDLHILTLSQEIQDFVAAIAQMGNSDNGTFEVLRRLRWVFLGNCPAFLDPALMCVESIGEQTYLDGIEKLKHDIMSAAPYAQAVVIESVIDTIKDMMRLSAGATDSPAKRLALLQNVVSVTLTKKMPIWTNT</sequence>
<dbReference type="InterPro" id="IPR009003">
    <property type="entry name" value="Peptidase_S1_PA"/>
</dbReference>
<accession>A0A0A6FL82</accession>
<dbReference type="OrthoDB" id="9811262at2"/>
<reference evidence="1 2" key="1">
    <citation type="submission" date="2014-10" db="EMBL/GenBank/DDBJ databases">
        <title>Draft genome sequence of Pseudomonas chlororaphis EA105.</title>
        <authorList>
            <person name="McCully L.M."/>
            <person name="Bitzer A.S."/>
            <person name="Spence C."/>
            <person name="Bais H."/>
            <person name="Silby M.W."/>
        </authorList>
    </citation>
    <scope>NUCLEOTIDE SEQUENCE [LARGE SCALE GENOMIC DNA]</scope>
    <source>
        <strain evidence="1 2">EA105</strain>
    </source>
</reference>
<comment type="caution">
    <text evidence="1">The sequence shown here is derived from an EMBL/GenBank/DDBJ whole genome shotgun (WGS) entry which is preliminary data.</text>
</comment>
<proteinExistence type="predicted"/>
<dbReference type="PANTHER" id="PTHR14389:SF3">
    <property type="entry name" value="PROTEIN FAM111A-LIKE"/>
    <property type="match status" value="1"/>
</dbReference>
<dbReference type="AlphaFoldDB" id="A0A0A6FL82"/>
<dbReference type="Proteomes" id="UP000030564">
    <property type="component" value="Unassembled WGS sequence"/>
</dbReference>
<gene>
    <name evidence="1" type="ORF">NZ35_09935</name>
</gene>
<organism evidence="1 2">
    <name type="scientific">Pseudomonas chlororaphis</name>
    <dbReference type="NCBI Taxonomy" id="587753"/>
    <lineage>
        <taxon>Bacteria</taxon>
        <taxon>Pseudomonadati</taxon>
        <taxon>Pseudomonadota</taxon>
        <taxon>Gammaproteobacteria</taxon>
        <taxon>Pseudomonadales</taxon>
        <taxon>Pseudomonadaceae</taxon>
        <taxon>Pseudomonas</taxon>
    </lineage>
</organism>
<dbReference type="EMBL" id="JSFK01000005">
    <property type="protein sequence ID" value="KHA73486.1"/>
    <property type="molecule type" value="Genomic_DNA"/>
</dbReference>
<dbReference type="Gene3D" id="2.40.10.10">
    <property type="entry name" value="Trypsin-like serine proteases"/>
    <property type="match status" value="1"/>
</dbReference>
<dbReference type="PANTHER" id="PTHR14389">
    <property type="entry name" value="SI:CH1073-475A24.1"/>
    <property type="match status" value="1"/>
</dbReference>
<evidence type="ECO:0000313" key="2">
    <source>
        <dbReference type="Proteomes" id="UP000030564"/>
    </source>
</evidence>
<protein>
    <recommendedName>
        <fullName evidence="3">Serine protease</fullName>
    </recommendedName>
</protein>
<dbReference type="PATRIC" id="fig|587753.9.peg.4982"/>
<dbReference type="SUPFAM" id="SSF50494">
    <property type="entry name" value="Trypsin-like serine proteases"/>
    <property type="match status" value="1"/>
</dbReference>
<name>A0A0A6FL82_9PSED</name>
<evidence type="ECO:0008006" key="3">
    <source>
        <dbReference type="Google" id="ProtNLM"/>
    </source>
</evidence>